<comment type="similarity">
    <text evidence="1">Belongs to the 'phage' integrase family.</text>
</comment>
<keyword evidence="2" id="KW-0229">DNA integration</keyword>
<dbReference type="InterPro" id="IPR002104">
    <property type="entry name" value="Integrase_catalytic"/>
</dbReference>
<dbReference type="CDD" id="cd00397">
    <property type="entry name" value="DNA_BRE_C"/>
    <property type="match status" value="1"/>
</dbReference>
<dbReference type="InterPro" id="IPR050090">
    <property type="entry name" value="Tyrosine_recombinase_XerCD"/>
</dbReference>
<feature type="domain" description="Core-binding (CB)" evidence="7">
    <location>
        <begin position="112"/>
        <end position="190"/>
    </location>
</feature>
<evidence type="ECO:0000256" key="4">
    <source>
        <dbReference type="ARBA" id="ARBA00023172"/>
    </source>
</evidence>
<keyword evidence="9" id="KW-1185">Reference proteome</keyword>
<dbReference type="InterPro" id="IPR044068">
    <property type="entry name" value="CB"/>
</dbReference>
<dbReference type="InterPro" id="IPR010998">
    <property type="entry name" value="Integrase_recombinase_N"/>
</dbReference>
<dbReference type="Pfam" id="PF00589">
    <property type="entry name" value="Phage_integrase"/>
    <property type="match status" value="1"/>
</dbReference>
<dbReference type="SUPFAM" id="SSF56349">
    <property type="entry name" value="DNA breaking-rejoining enzymes"/>
    <property type="match status" value="1"/>
</dbReference>
<dbReference type="AlphaFoldDB" id="A0A975BNK6"/>
<dbReference type="GO" id="GO:0015074">
    <property type="term" value="P:DNA integration"/>
    <property type="evidence" value="ECO:0007669"/>
    <property type="project" value="UniProtKB-KW"/>
</dbReference>
<dbReference type="InterPro" id="IPR013762">
    <property type="entry name" value="Integrase-like_cat_sf"/>
</dbReference>
<dbReference type="PROSITE" id="PS51898">
    <property type="entry name" value="TYR_RECOMBINASE"/>
    <property type="match status" value="1"/>
</dbReference>
<keyword evidence="4" id="KW-0233">DNA recombination</keyword>
<dbReference type="PANTHER" id="PTHR30349:SF41">
    <property type="entry name" value="INTEGRASE_RECOMBINASE PROTEIN MJ0367-RELATED"/>
    <property type="match status" value="1"/>
</dbReference>
<dbReference type="KEGG" id="dmm:dnm_048840"/>
<dbReference type="GO" id="GO:0006310">
    <property type="term" value="P:DNA recombination"/>
    <property type="evidence" value="ECO:0007669"/>
    <property type="project" value="UniProtKB-KW"/>
</dbReference>
<name>A0A975BNK6_9BACT</name>
<keyword evidence="3 5" id="KW-0238">DNA-binding</keyword>
<evidence type="ECO:0000313" key="9">
    <source>
        <dbReference type="Proteomes" id="UP000663722"/>
    </source>
</evidence>
<dbReference type="PANTHER" id="PTHR30349">
    <property type="entry name" value="PHAGE INTEGRASE-RELATED"/>
    <property type="match status" value="1"/>
</dbReference>
<organism evidence="8 9">
    <name type="scientific">Desulfonema magnum</name>
    <dbReference type="NCBI Taxonomy" id="45655"/>
    <lineage>
        <taxon>Bacteria</taxon>
        <taxon>Pseudomonadati</taxon>
        <taxon>Thermodesulfobacteriota</taxon>
        <taxon>Desulfobacteria</taxon>
        <taxon>Desulfobacterales</taxon>
        <taxon>Desulfococcaceae</taxon>
        <taxon>Desulfonema</taxon>
    </lineage>
</organism>
<dbReference type="Gene3D" id="1.10.443.10">
    <property type="entry name" value="Intergrase catalytic core"/>
    <property type="match status" value="1"/>
</dbReference>
<dbReference type="Proteomes" id="UP000663722">
    <property type="component" value="Chromosome"/>
</dbReference>
<dbReference type="RefSeq" id="WP_207683420.1">
    <property type="nucleotide sequence ID" value="NZ_CP061800.1"/>
</dbReference>
<evidence type="ECO:0000256" key="3">
    <source>
        <dbReference type="ARBA" id="ARBA00023125"/>
    </source>
</evidence>
<dbReference type="Gene3D" id="1.10.150.130">
    <property type="match status" value="2"/>
</dbReference>
<protein>
    <submittedName>
        <fullName evidence="8">Integrase family protein</fullName>
    </submittedName>
</protein>
<feature type="domain" description="Tyr recombinase" evidence="6">
    <location>
        <begin position="215"/>
        <end position="430"/>
    </location>
</feature>
<dbReference type="InterPro" id="IPR004107">
    <property type="entry name" value="Integrase_SAM-like_N"/>
</dbReference>
<evidence type="ECO:0000256" key="1">
    <source>
        <dbReference type="ARBA" id="ARBA00008857"/>
    </source>
</evidence>
<evidence type="ECO:0000259" key="6">
    <source>
        <dbReference type="PROSITE" id="PS51898"/>
    </source>
</evidence>
<dbReference type="InterPro" id="IPR011010">
    <property type="entry name" value="DNA_brk_join_enz"/>
</dbReference>
<feature type="domain" description="Core-binding (CB)" evidence="7">
    <location>
        <begin position="1"/>
        <end position="83"/>
    </location>
</feature>
<dbReference type="PROSITE" id="PS51900">
    <property type="entry name" value="CB"/>
    <property type="match status" value="2"/>
</dbReference>
<accession>A0A975BNK6</accession>
<evidence type="ECO:0000256" key="2">
    <source>
        <dbReference type="ARBA" id="ARBA00022908"/>
    </source>
</evidence>
<evidence type="ECO:0000259" key="7">
    <source>
        <dbReference type="PROSITE" id="PS51900"/>
    </source>
</evidence>
<dbReference type="Pfam" id="PF13495">
    <property type="entry name" value="Phage_int_SAM_4"/>
    <property type="match status" value="1"/>
</dbReference>
<evidence type="ECO:0000256" key="5">
    <source>
        <dbReference type="PROSITE-ProRule" id="PRU01248"/>
    </source>
</evidence>
<dbReference type="EMBL" id="CP061800">
    <property type="protein sequence ID" value="QTA88837.1"/>
    <property type="molecule type" value="Genomic_DNA"/>
</dbReference>
<dbReference type="GO" id="GO:0003677">
    <property type="term" value="F:DNA binding"/>
    <property type="evidence" value="ECO:0007669"/>
    <property type="project" value="UniProtKB-UniRule"/>
</dbReference>
<sequence length="434" mass="49958">MSWLDTSEGRTLSDSYLKKFAGKSSQKVYRSEIRQFFQFFSGDLSELTAGVFVQYREHLSHRSKNATVKRKFSMLNGFFKFCETQIPGFQSPIGRNYGDLQAFGDSDYAESEAFEHHIDGWKETLICESTKETYSGHVRLFFRWFGKYPKEVTQAVLVAYRDHLLRERKLKHSTVWNRFVAMNGFFKFLAARSRKFKNPMNFKGLKLVPPRKDTGYYSVLSEKQIRAFLDQPDTSEPAGIRDHAMLRLLCTYGLRAGEVCKLRFGDLEPERVGGQQKIWVMDRKGQIGRRENTAIILNGPVLAAVDIWLDWLRHRGVHADALTPIFLPFHHDRKELRIRLNRKRAMEKKPPTVQTVENIVARYADSAGLKTGASRVVSPHALRHSALTMLAREGIKLIDLKYLAGHQDVSTTMIYLHAVQSYDDHVGLHSPVNR</sequence>
<proteinExistence type="inferred from homology"/>
<reference evidence="8" key="1">
    <citation type="journal article" date="2021" name="Microb. Physiol.">
        <title>Proteogenomic Insights into the Physiology of Marine, Sulfate-Reducing, Filamentous Desulfonema limicola and Desulfonema magnum.</title>
        <authorList>
            <person name="Schnaars V."/>
            <person name="Wohlbrand L."/>
            <person name="Scheve S."/>
            <person name="Hinrichs C."/>
            <person name="Reinhardt R."/>
            <person name="Rabus R."/>
        </authorList>
    </citation>
    <scope>NUCLEOTIDE SEQUENCE</scope>
    <source>
        <strain evidence="8">4be13</strain>
    </source>
</reference>
<gene>
    <name evidence="8" type="ORF">dnm_048840</name>
</gene>
<evidence type="ECO:0000313" key="8">
    <source>
        <dbReference type="EMBL" id="QTA88837.1"/>
    </source>
</evidence>